<dbReference type="PANTHER" id="PTHR30040:SF2">
    <property type="entry name" value="FAD:PROTEIN FMN TRANSFERASE"/>
    <property type="match status" value="1"/>
</dbReference>
<evidence type="ECO:0000313" key="12">
    <source>
        <dbReference type="Proteomes" id="UP000267841"/>
    </source>
</evidence>
<keyword evidence="11" id="KW-0449">Lipoprotein</keyword>
<protein>
    <recommendedName>
        <fullName evidence="3">FAD:protein FMN transferase</fullName>
        <ecNumber evidence="2">2.7.1.180</ecNumber>
    </recommendedName>
    <alternativeName>
        <fullName evidence="9">Flavin transferase</fullName>
    </alternativeName>
</protein>
<keyword evidence="4" id="KW-0285">Flavoprotein</keyword>
<evidence type="ECO:0000256" key="4">
    <source>
        <dbReference type="ARBA" id="ARBA00022630"/>
    </source>
</evidence>
<evidence type="ECO:0000256" key="10">
    <source>
        <dbReference type="ARBA" id="ARBA00048540"/>
    </source>
</evidence>
<evidence type="ECO:0000256" key="8">
    <source>
        <dbReference type="ARBA" id="ARBA00022842"/>
    </source>
</evidence>
<comment type="caution">
    <text evidence="11">The sequence shown here is derived from an EMBL/GenBank/DDBJ whole genome shotgun (WGS) entry which is preliminary data.</text>
</comment>
<dbReference type="PANTHER" id="PTHR30040">
    <property type="entry name" value="THIAMINE BIOSYNTHESIS LIPOPROTEIN APBE"/>
    <property type="match status" value="1"/>
</dbReference>
<dbReference type="InterPro" id="IPR024932">
    <property type="entry name" value="ApbE"/>
</dbReference>
<keyword evidence="6" id="KW-0479">Metal-binding</keyword>
<dbReference type="RefSeq" id="WP_245960385.1">
    <property type="nucleotide sequence ID" value="NZ_RCCJ01000001.1"/>
</dbReference>
<dbReference type="EMBL" id="RCCJ01000001">
    <property type="protein sequence ID" value="RLJ70362.1"/>
    <property type="molecule type" value="Genomic_DNA"/>
</dbReference>
<dbReference type="Pfam" id="PF02424">
    <property type="entry name" value="ApbE"/>
    <property type="match status" value="1"/>
</dbReference>
<evidence type="ECO:0000256" key="5">
    <source>
        <dbReference type="ARBA" id="ARBA00022679"/>
    </source>
</evidence>
<gene>
    <name evidence="11" type="ORF">BCF55_0631</name>
</gene>
<comment type="cofactor">
    <cofactor evidence="1">
        <name>Mg(2+)</name>
        <dbReference type="ChEBI" id="CHEBI:18420"/>
    </cofactor>
</comment>
<comment type="catalytic activity">
    <reaction evidence="10">
        <text>L-threonyl-[protein] + FAD = FMN-L-threonyl-[protein] + AMP + H(+)</text>
        <dbReference type="Rhea" id="RHEA:36847"/>
        <dbReference type="Rhea" id="RHEA-COMP:11060"/>
        <dbReference type="Rhea" id="RHEA-COMP:11061"/>
        <dbReference type="ChEBI" id="CHEBI:15378"/>
        <dbReference type="ChEBI" id="CHEBI:30013"/>
        <dbReference type="ChEBI" id="CHEBI:57692"/>
        <dbReference type="ChEBI" id="CHEBI:74257"/>
        <dbReference type="ChEBI" id="CHEBI:456215"/>
        <dbReference type="EC" id="2.7.1.180"/>
    </reaction>
</comment>
<evidence type="ECO:0000256" key="6">
    <source>
        <dbReference type="ARBA" id="ARBA00022723"/>
    </source>
</evidence>
<accession>A0A497XT97</accession>
<dbReference type="GO" id="GO:0016740">
    <property type="term" value="F:transferase activity"/>
    <property type="evidence" value="ECO:0007669"/>
    <property type="project" value="UniProtKB-KW"/>
</dbReference>
<dbReference type="EC" id="2.7.1.180" evidence="2"/>
<evidence type="ECO:0000256" key="1">
    <source>
        <dbReference type="ARBA" id="ARBA00001946"/>
    </source>
</evidence>
<evidence type="ECO:0000256" key="2">
    <source>
        <dbReference type="ARBA" id="ARBA00011955"/>
    </source>
</evidence>
<sequence length="296" mass="33223">MRVLIAYLLFSLSFSFGVEKLFYIMGTYAHVELPSEREVYKAYRVMHSLERKLSDYIGDSEVSEVNRKAGISPVVVSPETLEVVRLALEVSKRTYGYFDITIGAVTVNHKRLGLIPLNEAQKLVNFRNVVIGKNTLFLKDKGMAIDLGGIGKGYALDVAYRTLDSPWGFIGIAGDMKVWGTEKVLAVKDPLSGGSLLQGVNRGDLCISTSGNYVKRHIDNRDRELVQVTVVHDICTFADAYATALFSMPRSLRKNFLKENPEVGVLELYSDGSLYMNDSFRKRFRLLILKTDMQSQ</sequence>
<keyword evidence="7" id="KW-0274">FAD</keyword>
<dbReference type="Proteomes" id="UP000267841">
    <property type="component" value="Unassembled WGS sequence"/>
</dbReference>
<name>A0A497XT97_9AQUI</name>
<dbReference type="GO" id="GO:0046872">
    <property type="term" value="F:metal ion binding"/>
    <property type="evidence" value="ECO:0007669"/>
    <property type="project" value="UniProtKB-KW"/>
</dbReference>
<dbReference type="AlphaFoldDB" id="A0A497XT97"/>
<dbReference type="Gene3D" id="3.10.520.10">
    <property type="entry name" value="ApbE-like domains"/>
    <property type="match status" value="1"/>
</dbReference>
<dbReference type="SUPFAM" id="SSF143631">
    <property type="entry name" value="ApbE-like"/>
    <property type="match status" value="1"/>
</dbReference>
<keyword evidence="12" id="KW-1185">Reference proteome</keyword>
<organism evidence="11 12">
    <name type="scientific">Hydrogenivirga caldilitoris</name>
    <dbReference type="NCBI Taxonomy" id="246264"/>
    <lineage>
        <taxon>Bacteria</taxon>
        <taxon>Pseudomonadati</taxon>
        <taxon>Aquificota</taxon>
        <taxon>Aquificia</taxon>
        <taxon>Aquificales</taxon>
        <taxon>Aquificaceae</taxon>
        <taxon>Hydrogenivirga</taxon>
    </lineage>
</organism>
<evidence type="ECO:0000256" key="3">
    <source>
        <dbReference type="ARBA" id="ARBA00016337"/>
    </source>
</evidence>
<dbReference type="InterPro" id="IPR003374">
    <property type="entry name" value="ApbE-like_sf"/>
</dbReference>
<evidence type="ECO:0000256" key="9">
    <source>
        <dbReference type="ARBA" id="ARBA00031306"/>
    </source>
</evidence>
<keyword evidence="8" id="KW-0460">Magnesium</keyword>
<proteinExistence type="predicted"/>
<evidence type="ECO:0000313" key="11">
    <source>
        <dbReference type="EMBL" id="RLJ70362.1"/>
    </source>
</evidence>
<reference evidence="11 12" key="1">
    <citation type="submission" date="2018-10" db="EMBL/GenBank/DDBJ databases">
        <title>Genomic Encyclopedia of Archaeal and Bacterial Type Strains, Phase II (KMG-II): from individual species to whole genera.</title>
        <authorList>
            <person name="Goeker M."/>
        </authorList>
    </citation>
    <scope>NUCLEOTIDE SEQUENCE [LARGE SCALE GENOMIC DNA]</scope>
    <source>
        <strain evidence="11 12">DSM 16510</strain>
    </source>
</reference>
<evidence type="ECO:0000256" key="7">
    <source>
        <dbReference type="ARBA" id="ARBA00022827"/>
    </source>
</evidence>
<keyword evidence="5" id="KW-0808">Transferase</keyword>